<dbReference type="PANTHER" id="PTHR43664">
    <property type="entry name" value="MONOAMINE OXIDASE-RELATED"/>
    <property type="match status" value="1"/>
</dbReference>
<dbReference type="RefSeq" id="WP_213363970.1">
    <property type="nucleotide sequence ID" value="NZ_JAHBGD010000019.1"/>
</dbReference>
<dbReference type="Proteomes" id="UP001143330">
    <property type="component" value="Unassembled WGS sequence"/>
</dbReference>
<organism evidence="1 2">
    <name type="scientific">Ancylobacter defluvii</name>
    <dbReference type="NCBI Taxonomy" id="1282440"/>
    <lineage>
        <taxon>Bacteria</taxon>
        <taxon>Pseudomonadati</taxon>
        <taxon>Pseudomonadota</taxon>
        <taxon>Alphaproteobacteria</taxon>
        <taxon>Hyphomicrobiales</taxon>
        <taxon>Xanthobacteraceae</taxon>
        <taxon>Ancylobacter</taxon>
    </lineage>
</organism>
<protein>
    <recommendedName>
        <fullName evidence="3">Dehydratase</fullName>
    </recommendedName>
</protein>
<name>A0A9W6JTU6_9HYPH</name>
<dbReference type="GO" id="GO:0016829">
    <property type="term" value="F:lyase activity"/>
    <property type="evidence" value="ECO:0007669"/>
    <property type="project" value="InterPro"/>
</dbReference>
<dbReference type="InterPro" id="IPR048274">
    <property type="entry name" value="MC_hydratase"/>
</dbReference>
<dbReference type="EMBL" id="BSFM01000011">
    <property type="protein sequence ID" value="GLK83760.1"/>
    <property type="molecule type" value="Genomic_DNA"/>
</dbReference>
<dbReference type="InterPro" id="IPR029069">
    <property type="entry name" value="HotDog_dom_sf"/>
</dbReference>
<gene>
    <name evidence="1" type="ORF">GCM10017653_18300</name>
</gene>
<dbReference type="PANTHER" id="PTHR43664:SF1">
    <property type="entry name" value="BETA-METHYLMALYL-COA DEHYDRATASE"/>
    <property type="match status" value="1"/>
</dbReference>
<dbReference type="CDD" id="cd03451">
    <property type="entry name" value="FkbR2"/>
    <property type="match status" value="1"/>
</dbReference>
<sequence>MLRAKGNHFEAFEVGKRFEHHWGRTLRHSEAALFSTLTLHFNPLYFNREYAAALGHADTPVNPLMVFTLVLGLSVEDLSEAGGAFLGVDDLDYGAAVYPDDTLTARSTVVALRDSSSSPMMGIATWHTEGFNQKGERVISFVRTNMVPRLKPREVAVQ</sequence>
<keyword evidence="2" id="KW-1185">Reference proteome</keyword>
<reference evidence="1" key="1">
    <citation type="journal article" date="2014" name="Int. J. Syst. Evol. Microbiol.">
        <title>Complete genome sequence of Corynebacterium casei LMG S-19264T (=DSM 44701T), isolated from a smear-ripened cheese.</title>
        <authorList>
            <consortium name="US DOE Joint Genome Institute (JGI-PGF)"/>
            <person name="Walter F."/>
            <person name="Albersmeier A."/>
            <person name="Kalinowski J."/>
            <person name="Ruckert C."/>
        </authorList>
    </citation>
    <scope>NUCLEOTIDE SEQUENCE</scope>
    <source>
        <strain evidence="1">VKM B-2789</strain>
    </source>
</reference>
<dbReference type="SUPFAM" id="SSF54637">
    <property type="entry name" value="Thioesterase/thiol ester dehydrase-isomerase"/>
    <property type="match status" value="1"/>
</dbReference>
<accession>A0A9W6JTU6</accession>
<evidence type="ECO:0000313" key="1">
    <source>
        <dbReference type="EMBL" id="GLK83760.1"/>
    </source>
</evidence>
<dbReference type="AlphaFoldDB" id="A0A9W6JTU6"/>
<dbReference type="Pfam" id="PF19315">
    <property type="entry name" value="MC_hydratase"/>
    <property type="match status" value="1"/>
</dbReference>
<proteinExistence type="predicted"/>
<reference evidence="1" key="2">
    <citation type="submission" date="2023-01" db="EMBL/GenBank/DDBJ databases">
        <authorList>
            <person name="Sun Q."/>
            <person name="Evtushenko L."/>
        </authorList>
    </citation>
    <scope>NUCLEOTIDE SEQUENCE</scope>
    <source>
        <strain evidence="1">VKM B-2789</strain>
    </source>
</reference>
<dbReference type="InterPro" id="IPR052342">
    <property type="entry name" value="MCH/BMMD"/>
</dbReference>
<evidence type="ECO:0000313" key="2">
    <source>
        <dbReference type="Proteomes" id="UP001143330"/>
    </source>
</evidence>
<dbReference type="Gene3D" id="3.10.129.10">
    <property type="entry name" value="Hotdog Thioesterase"/>
    <property type="match status" value="1"/>
</dbReference>
<comment type="caution">
    <text evidence="1">The sequence shown here is derived from an EMBL/GenBank/DDBJ whole genome shotgun (WGS) entry which is preliminary data.</text>
</comment>
<evidence type="ECO:0008006" key="3">
    <source>
        <dbReference type="Google" id="ProtNLM"/>
    </source>
</evidence>